<dbReference type="AlphaFoldDB" id="A0AAW0FNH8"/>
<protein>
    <submittedName>
        <fullName evidence="2">Uncharacterized protein</fullName>
    </submittedName>
</protein>
<sequence>MSTPLSPPPANATSTSVVTYKYLTRHSRDKQIAASSHAALPANSPTSDTRDETDKHKLKSKKSAIEKAKKTPQLLESDNVLPCRSPSQANIGSPQTKENIDCSSSSTSSPEIPKKPSPTHHHQLLASALDKLEAEKISLSGGCVRMNYIWNQDGLCRRLVSQPLLQAYQEECANRDPDDVTSPSPCPPAPAMLAIIAKISPQDYWLQPDVNWKGFRPSKFEDIKLSCTIQAPSDADFPELDRHFTLGMANLRVLLNQCYNPKISKHEGVQG</sequence>
<gene>
    <name evidence="2" type="ORF">QCA50_018071</name>
</gene>
<feature type="compositionally biased region" description="Polar residues" evidence="1">
    <location>
        <begin position="85"/>
        <end position="97"/>
    </location>
</feature>
<accession>A0AAW0FNH8</accession>
<evidence type="ECO:0000256" key="1">
    <source>
        <dbReference type="SAM" id="MobiDB-lite"/>
    </source>
</evidence>
<organism evidence="2 3">
    <name type="scientific">Cerrena zonata</name>
    <dbReference type="NCBI Taxonomy" id="2478898"/>
    <lineage>
        <taxon>Eukaryota</taxon>
        <taxon>Fungi</taxon>
        <taxon>Dikarya</taxon>
        <taxon>Basidiomycota</taxon>
        <taxon>Agaricomycotina</taxon>
        <taxon>Agaricomycetes</taxon>
        <taxon>Polyporales</taxon>
        <taxon>Cerrenaceae</taxon>
        <taxon>Cerrena</taxon>
    </lineage>
</organism>
<keyword evidence="3" id="KW-1185">Reference proteome</keyword>
<name>A0AAW0FNH8_9APHY</name>
<feature type="region of interest" description="Disordered" evidence="1">
    <location>
        <begin position="28"/>
        <end position="122"/>
    </location>
</feature>
<dbReference type="EMBL" id="JASBNA010000065">
    <property type="protein sequence ID" value="KAK7678931.1"/>
    <property type="molecule type" value="Genomic_DNA"/>
</dbReference>
<proteinExistence type="predicted"/>
<evidence type="ECO:0000313" key="3">
    <source>
        <dbReference type="Proteomes" id="UP001385951"/>
    </source>
</evidence>
<dbReference type="Proteomes" id="UP001385951">
    <property type="component" value="Unassembled WGS sequence"/>
</dbReference>
<reference evidence="2 3" key="1">
    <citation type="submission" date="2022-09" db="EMBL/GenBank/DDBJ databases">
        <authorList>
            <person name="Palmer J.M."/>
        </authorList>
    </citation>
    <scope>NUCLEOTIDE SEQUENCE [LARGE SCALE GENOMIC DNA]</scope>
    <source>
        <strain evidence="2 3">DSM 7382</strain>
    </source>
</reference>
<evidence type="ECO:0000313" key="2">
    <source>
        <dbReference type="EMBL" id="KAK7678931.1"/>
    </source>
</evidence>
<comment type="caution">
    <text evidence="2">The sequence shown here is derived from an EMBL/GenBank/DDBJ whole genome shotgun (WGS) entry which is preliminary data.</text>
</comment>